<reference evidence="7 8" key="1">
    <citation type="journal article" date="2014" name="PLoS ONE">
        <title>The first complete genome sequence of the class fimbriimonadia in the phylum armatimonadetes.</title>
        <authorList>
            <person name="Hu Z.Y."/>
            <person name="Wang Y.Z."/>
            <person name="Im W.T."/>
            <person name="Wang S.Y."/>
            <person name="Zhao G.P."/>
            <person name="Zheng H.J."/>
            <person name="Quan Z.X."/>
        </authorList>
    </citation>
    <scope>NUCLEOTIDE SEQUENCE [LARGE SCALE GENOMIC DNA]</scope>
    <source>
        <strain evidence="7">Gsoil 348</strain>
    </source>
</reference>
<accession>A0A068NPP7</accession>
<feature type="signal peptide" evidence="5">
    <location>
        <begin position="1"/>
        <end position="21"/>
    </location>
</feature>
<dbReference type="Proteomes" id="UP000027982">
    <property type="component" value="Chromosome"/>
</dbReference>
<evidence type="ECO:0000313" key="8">
    <source>
        <dbReference type="Proteomes" id="UP000027982"/>
    </source>
</evidence>
<evidence type="ECO:0000313" key="7">
    <source>
        <dbReference type="EMBL" id="AIE84730.1"/>
    </source>
</evidence>
<keyword evidence="1" id="KW-0645">Protease</keyword>
<sequence>MGFVRFALLSTVALAAFQASALHRSPSGARSLILPEVQHHLDDARDCSANGTPEVAAAHANLVLVGDEVKYNVQFISVPDRLHARCLKSMEGAFDVWERALDDTITFREVADPTQADVVIRFKPGVNMGKEPVAGYANWKRTLKCDGPRVQEVTFKGDLQIRTINLDGQPMPFECVRHEIAHEMGHILGLEDSTSTRDLMGPLDIDHPISGPQSYEVAAVRRIRDEAHRIRTDSLAKTQKLVGG</sequence>
<dbReference type="KEGG" id="fgi:OP10G_1362"/>
<gene>
    <name evidence="7" type="ORF">OP10G_1362</name>
</gene>
<keyword evidence="5" id="KW-0732">Signal</keyword>
<dbReference type="GO" id="GO:0008270">
    <property type="term" value="F:zinc ion binding"/>
    <property type="evidence" value="ECO:0007669"/>
    <property type="project" value="InterPro"/>
</dbReference>
<name>A0A068NPP7_FIMGI</name>
<dbReference type="Gene3D" id="3.40.390.10">
    <property type="entry name" value="Collagenase (Catalytic Domain)"/>
    <property type="match status" value="1"/>
</dbReference>
<dbReference type="InterPro" id="IPR001818">
    <property type="entry name" value="Pept_M10_metallopeptidase"/>
</dbReference>
<keyword evidence="2" id="KW-0479">Metal-binding</keyword>
<keyword evidence="3" id="KW-0378">Hydrolase</keyword>
<evidence type="ECO:0000256" key="5">
    <source>
        <dbReference type="SAM" id="SignalP"/>
    </source>
</evidence>
<keyword evidence="8" id="KW-1185">Reference proteome</keyword>
<feature type="chain" id="PRO_5001651753" description="Peptidase M10 metallopeptidase domain-containing protein" evidence="5">
    <location>
        <begin position="22"/>
        <end position="244"/>
    </location>
</feature>
<evidence type="ECO:0000256" key="3">
    <source>
        <dbReference type="ARBA" id="ARBA00022801"/>
    </source>
</evidence>
<dbReference type="HOGENOM" id="CLU_1136722_0_0_0"/>
<dbReference type="EMBL" id="CP007139">
    <property type="protein sequence ID" value="AIE84730.1"/>
    <property type="molecule type" value="Genomic_DNA"/>
</dbReference>
<organism evidence="7 8">
    <name type="scientific">Fimbriimonas ginsengisoli Gsoil 348</name>
    <dbReference type="NCBI Taxonomy" id="661478"/>
    <lineage>
        <taxon>Bacteria</taxon>
        <taxon>Bacillati</taxon>
        <taxon>Armatimonadota</taxon>
        <taxon>Fimbriimonadia</taxon>
        <taxon>Fimbriimonadales</taxon>
        <taxon>Fimbriimonadaceae</taxon>
        <taxon>Fimbriimonas</taxon>
    </lineage>
</organism>
<feature type="domain" description="Peptidase M10 metallopeptidase" evidence="6">
    <location>
        <begin position="69"/>
        <end position="202"/>
    </location>
</feature>
<proteinExistence type="predicted"/>
<dbReference type="InterPro" id="IPR024079">
    <property type="entry name" value="MetalloPept_cat_dom_sf"/>
</dbReference>
<dbReference type="SUPFAM" id="SSF55486">
    <property type="entry name" value="Metalloproteases ('zincins'), catalytic domain"/>
    <property type="match status" value="1"/>
</dbReference>
<dbReference type="RefSeq" id="WP_025226651.1">
    <property type="nucleotide sequence ID" value="NZ_CP007139.1"/>
</dbReference>
<evidence type="ECO:0000256" key="1">
    <source>
        <dbReference type="ARBA" id="ARBA00022670"/>
    </source>
</evidence>
<protein>
    <recommendedName>
        <fullName evidence="6">Peptidase M10 metallopeptidase domain-containing protein</fullName>
    </recommendedName>
</protein>
<dbReference type="STRING" id="661478.OP10G_1362"/>
<evidence type="ECO:0000256" key="2">
    <source>
        <dbReference type="ARBA" id="ARBA00022723"/>
    </source>
</evidence>
<dbReference type="AlphaFoldDB" id="A0A068NPP7"/>
<keyword evidence="4" id="KW-0862">Zinc</keyword>
<dbReference type="GO" id="GO:0006508">
    <property type="term" value="P:proteolysis"/>
    <property type="evidence" value="ECO:0007669"/>
    <property type="project" value="UniProtKB-KW"/>
</dbReference>
<dbReference type="GO" id="GO:0004222">
    <property type="term" value="F:metalloendopeptidase activity"/>
    <property type="evidence" value="ECO:0007669"/>
    <property type="project" value="InterPro"/>
</dbReference>
<dbReference type="OrthoDB" id="9809814at2"/>
<evidence type="ECO:0000259" key="6">
    <source>
        <dbReference type="Pfam" id="PF00413"/>
    </source>
</evidence>
<dbReference type="Pfam" id="PF00413">
    <property type="entry name" value="Peptidase_M10"/>
    <property type="match status" value="1"/>
</dbReference>
<evidence type="ECO:0000256" key="4">
    <source>
        <dbReference type="ARBA" id="ARBA00022833"/>
    </source>
</evidence>
<dbReference type="GO" id="GO:0031012">
    <property type="term" value="C:extracellular matrix"/>
    <property type="evidence" value="ECO:0007669"/>
    <property type="project" value="InterPro"/>
</dbReference>